<gene>
    <name evidence="2" type="ORF">PINE0816_LOCUS10512</name>
</gene>
<dbReference type="AlphaFoldDB" id="A0A7S0C7E6"/>
<dbReference type="EMBL" id="HBEL01022422">
    <property type="protein sequence ID" value="CAD8414378.1"/>
    <property type="molecule type" value="Transcribed_RNA"/>
</dbReference>
<sequence length="494" mass="55365">MLRFSSAIGNQLRVGKSSLTNLSVVSAPFCRINASTAGSSLKSSSLCRTNATLAFQQNSLLCVRNNIPLKLLRSHQRSLSTQAILSRAGIPNHAFNDKLRYLAFGVLVAAGVGERLYGGYNENFYEYRFITTKDPDDLMAFYGGEEFMELFCVIPLMGMLIMRGGHFDDEGTVHTTGLTGKEMLVSMVFSEEEDERDGKTAWFNKRERFREIGFLGGTNWDMIQNFGFHRLPDGRVEVYHQGEYFQGNNGPLSLLVLVVFSVHARFVAWSTKYHIVNYAFTSTCEEEEEMEELSRGNVLWHLVKNEFFGGIRNSIFGAPPRRVVEDEDGDEDDEDEEEEEEEEVLAAPVLSMARRQTIAADIAMDRQLARMNTESASPLTRKITKKLTRKNTIGGLLLAATNNPDALMQATANAMERHQTRLIRRATVKAQARHATMMAQREVVVTDSEDALSVNDNVESNLSINSEQEMTFTADEVESAVADEVVTELQLSED</sequence>
<feature type="compositionally biased region" description="Acidic residues" evidence="1">
    <location>
        <begin position="325"/>
        <end position="343"/>
    </location>
</feature>
<name>A0A7S0C7E6_9STRA</name>
<feature type="region of interest" description="Disordered" evidence="1">
    <location>
        <begin position="319"/>
        <end position="343"/>
    </location>
</feature>
<protein>
    <submittedName>
        <fullName evidence="2">Uncharacterized protein</fullName>
    </submittedName>
</protein>
<proteinExistence type="predicted"/>
<reference evidence="2" key="1">
    <citation type="submission" date="2021-01" db="EMBL/GenBank/DDBJ databases">
        <authorList>
            <person name="Corre E."/>
            <person name="Pelletier E."/>
            <person name="Niang G."/>
            <person name="Scheremetjew M."/>
            <person name="Finn R."/>
            <person name="Kale V."/>
            <person name="Holt S."/>
            <person name="Cochrane G."/>
            <person name="Meng A."/>
            <person name="Brown T."/>
            <person name="Cohen L."/>
        </authorList>
    </citation>
    <scope>NUCLEOTIDE SEQUENCE</scope>
    <source>
        <strain evidence="2">CCAP1064/1</strain>
    </source>
</reference>
<accession>A0A7S0C7E6</accession>
<evidence type="ECO:0000256" key="1">
    <source>
        <dbReference type="SAM" id="MobiDB-lite"/>
    </source>
</evidence>
<evidence type="ECO:0000313" key="2">
    <source>
        <dbReference type="EMBL" id="CAD8414378.1"/>
    </source>
</evidence>
<organism evidence="2">
    <name type="scientific">Proboscia inermis</name>
    <dbReference type="NCBI Taxonomy" id="420281"/>
    <lineage>
        <taxon>Eukaryota</taxon>
        <taxon>Sar</taxon>
        <taxon>Stramenopiles</taxon>
        <taxon>Ochrophyta</taxon>
        <taxon>Bacillariophyta</taxon>
        <taxon>Coscinodiscophyceae</taxon>
        <taxon>Rhizosoleniophycidae</taxon>
        <taxon>Rhizosoleniales</taxon>
        <taxon>Rhizosoleniaceae</taxon>
        <taxon>Proboscia</taxon>
    </lineage>
</organism>